<gene>
    <name evidence="2" type="primary">106067049</name>
</gene>
<feature type="compositionally biased region" description="Low complexity" evidence="1">
    <location>
        <begin position="127"/>
        <end position="170"/>
    </location>
</feature>
<dbReference type="EnsemblMetazoa" id="BGLB032574-RA">
    <property type="protein sequence ID" value="BGLB032574-PA"/>
    <property type="gene ID" value="BGLB032574"/>
</dbReference>
<evidence type="ECO:0000313" key="3">
    <source>
        <dbReference type="Proteomes" id="UP000076420"/>
    </source>
</evidence>
<sequence>MLLSSRQDTFCTFNNNAINHPHYLPPGQNMDRNSLAYQISGQLLTNASKCYSPRPVQKSKIPPHITICPPDSAEGHSGSAYLDDDELDNDVFRASGTTSPTHSSSAGSDEKHEVHSGRLYLVRHTGSTSSPSSPSMSPSRSPSKSGPISFPFRSSSSPPTSCNSPNSSPSRKTPVFVRVYRCNNDHFAIVSRDCLYTSKPVYINMRHCRVIPGDCLGRFIVAGKCDSGTVIEFETLDLSSLEQWLDAFQTLTPPASPNRSAGGGSAGSVGSSTNSPSIPRSPALPTLNETDEED</sequence>
<dbReference type="VEuPathDB" id="VectorBase:BGLB032574"/>
<dbReference type="AlphaFoldDB" id="A0A2C9LLR1"/>
<feature type="region of interest" description="Disordered" evidence="1">
    <location>
        <begin position="252"/>
        <end position="294"/>
    </location>
</feature>
<dbReference type="OrthoDB" id="6538124at2759"/>
<name>A0A2C9LLR1_BIOGL</name>
<proteinExistence type="predicted"/>
<evidence type="ECO:0000256" key="1">
    <source>
        <dbReference type="SAM" id="MobiDB-lite"/>
    </source>
</evidence>
<feature type="region of interest" description="Disordered" evidence="1">
    <location>
        <begin position="54"/>
        <end position="171"/>
    </location>
</feature>
<feature type="compositionally biased region" description="Polar residues" evidence="1">
    <location>
        <begin position="95"/>
        <end position="107"/>
    </location>
</feature>
<dbReference type="VEuPathDB" id="VectorBase:BGLAX_031222"/>
<evidence type="ECO:0000313" key="2">
    <source>
        <dbReference type="EnsemblMetazoa" id="BGLB032574-PA"/>
    </source>
</evidence>
<protein>
    <submittedName>
        <fullName evidence="2">Uncharacterized protein</fullName>
    </submittedName>
</protein>
<dbReference type="KEGG" id="bgt:106067049"/>
<dbReference type="Proteomes" id="UP000076420">
    <property type="component" value="Unassembled WGS sequence"/>
</dbReference>
<feature type="compositionally biased region" description="Low complexity" evidence="1">
    <location>
        <begin position="268"/>
        <end position="278"/>
    </location>
</feature>
<accession>A0A2C9LLR1</accession>
<dbReference type="RefSeq" id="XP_013081603.2">
    <property type="nucleotide sequence ID" value="XM_013226149.2"/>
</dbReference>
<organism evidence="2 3">
    <name type="scientific">Biomphalaria glabrata</name>
    <name type="common">Bloodfluke planorb</name>
    <name type="synonym">Freshwater snail</name>
    <dbReference type="NCBI Taxonomy" id="6526"/>
    <lineage>
        <taxon>Eukaryota</taxon>
        <taxon>Metazoa</taxon>
        <taxon>Spiralia</taxon>
        <taxon>Lophotrochozoa</taxon>
        <taxon>Mollusca</taxon>
        <taxon>Gastropoda</taxon>
        <taxon>Heterobranchia</taxon>
        <taxon>Euthyneura</taxon>
        <taxon>Panpulmonata</taxon>
        <taxon>Hygrophila</taxon>
        <taxon>Lymnaeoidea</taxon>
        <taxon>Planorbidae</taxon>
        <taxon>Biomphalaria</taxon>
    </lineage>
</organism>
<reference evidence="2" key="1">
    <citation type="submission" date="2020-05" db="UniProtKB">
        <authorList>
            <consortium name="EnsemblMetazoa"/>
        </authorList>
    </citation>
    <scope>IDENTIFICATION</scope>
    <source>
        <strain evidence="2">BB02</strain>
    </source>
</reference>